<feature type="region of interest" description="Disordered" evidence="5">
    <location>
        <begin position="442"/>
        <end position="464"/>
    </location>
</feature>
<evidence type="ECO:0000313" key="8">
    <source>
        <dbReference type="EMBL" id="KAK3053849.1"/>
    </source>
</evidence>
<feature type="domain" description="Exocyst complex component Sec8 middle helical bundle" evidence="7">
    <location>
        <begin position="388"/>
        <end position="662"/>
    </location>
</feature>
<evidence type="ECO:0000313" key="9">
    <source>
        <dbReference type="Proteomes" id="UP001271007"/>
    </source>
</evidence>
<reference evidence="8" key="1">
    <citation type="submission" date="2023-04" db="EMBL/GenBank/DDBJ databases">
        <title>Black Yeasts Isolated from many extreme environments.</title>
        <authorList>
            <person name="Coleine C."/>
            <person name="Stajich J.E."/>
            <person name="Selbmann L."/>
        </authorList>
    </citation>
    <scope>NUCLEOTIDE SEQUENCE</scope>
    <source>
        <strain evidence="8">CCFEE 5312</strain>
    </source>
</reference>
<feature type="compositionally biased region" description="Basic and acidic residues" evidence="5">
    <location>
        <begin position="78"/>
        <end position="93"/>
    </location>
</feature>
<dbReference type="AlphaFoldDB" id="A0AAJ0DNK1"/>
<evidence type="ECO:0000256" key="2">
    <source>
        <dbReference type="ARBA" id="ARBA00022483"/>
    </source>
</evidence>
<keyword evidence="1 4" id="KW-0813">Transport</keyword>
<dbReference type="GO" id="GO:0006612">
    <property type="term" value="P:protein targeting to membrane"/>
    <property type="evidence" value="ECO:0007669"/>
    <property type="project" value="UniProtKB-UniRule"/>
</dbReference>
<proteinExistence type="inferred from homology"/>
<dbReference type="InterPro" id="IPR039682">
    <property type="entry name" value="Sec8/EXOC4"/>
</dbReference>
<keyword evidence="8" id="KW-0031">Aminopeptidase</keyword>
<comment type="function">
    <text evidence="4">Component of the exocyst complex involved in the docking of exocytic vesicles with fusion sites on the plasma membrane.</text>
</comment>
<dbReference type="EMBL" id="JAWDJX010000014">
    <property type="protein sequence ID" value="KAK3053849.1"/>
    <property type="molecule type" value="Genomic_DNA"/>
</dbReference>
<feature type="compositionally biased region" description="Low complexity" evidence="5">
    <location>
        <begin position="103"/>
        <end position="119"/>
    </location>
</feature>
<feature type="compositionally biased region" description="Polar residues" evidence="5">
    <location>
        <begin position="60"/>
        <end position="72"/>
    </location>
</feature>
<keyword evidence="3 4" id="KW-0653">Protein transport</keyword>
<gene>
    <name evidence="8" type="primary">SEC8</name>
    <name evidence="8" type="ORF">LTR09_005129</name>
</gene>
<keyword evidence="2 4" id="KW-0268">Exocytosis</keyword>
<dbReference type="PANTHER" id="PTHR14146:SF0">
    <property type="entry name" value="EXOCYST COMPLEX COMPONENT 4"/>
    <property type="match status" value="1"/>
</dbReference>
<dbReference type="Pfam" id="PF04048">
    <property type="entry name" value="Sec8_N"/>
    <property type="match status" value="1"/>
</dbReference>
<dbReference type="GO" id="GO:0006893">
    <property type="term" value="P:Golgi to plasma membrane transport"/>
    <property type="evidence" value="ECO:0007669"/>
    <property type="project" value="TreeGrafter"/>
</dbReference>
<dbReference type="GO" id="GO:0004177">
    <property type="term" value="F:aminopeptidase activity"/>
    <property type="evidence" value="ECO:0007669"/>
    <property type="project" value="UniProtKB-KW"/>
</dbReference>
<evidence type="ECO:0000256" key="3">
    <source>
        <dbReference type="ARBA" id="ARBA00022927"/>
    </source>
</evidence>
<dbReference type="GO" id="GO:0000145">
    <property type="term" value="C:exocyst"/>
    <property type="evidence" value="ECO:0007669"/>
    <property type="project" value="UniProtKB-UniRule"/>
</dbReference>
<evidence type="ECO:0000259" key="6">
    <source>
        <dbReference type="Pfam" id="PF04048"/>
    </source>
</evidence>
<name>A0AAJ0DNK1_9PEZI</name>
<feature type="region of interest" description="Disordered" evidence="5">
    <location>
        <begin position="607"/>
        <end position="637"/>
    </location>
</feature>
<evidence type="ECO:0000256" key="4">
    <source>
        <dbReference type="RuleBase" id="RU367079"/>
    </source>
</evidence>
<keyword evidence="9" id="KW-1185">Reference proteome</keyword>
<feature type="compositionally biased region" description="Basic and acidic residues" evidence="5">
    <location>
        <begin position="40"/>
        <end position="53"/>
    </location>
</feature>
<keyword evidence="8" id="KW-0645">Protease</keyword>
<dbReference type="Proteomes" id="UP001271007">
    <property type="component" value="Unassembled WGS sequence"/>
</dbReference>
<dbReference type="GO" id="GO:0090522">
    <property type="term" value="P:vesicle tethering involved in exocytosis"/>
    <property type="evidence" value="ECO:0007669"/>
    <property type="project" value="UniProtKB-UniRule"/>
</dbReference>
<organism evidence="8 9">
    <name type="scientific">Extremus antarcticus</name>
    <dbReference type="NCBI Taxonomy" id="702011"/>
    <lineage>
        <taxon>Eukaryota</taxon>
        <taxon>Fungi</taxon>
        <taxon>Dikarya</taxon>
        <taxon>Ascomycota</taxon>
        <taxon>Pezizomycotina</taxon>
        <taxon>Dothideomycetes</taxon>
        <taxon>Dothideomycetidae</taxon>
        <taxon>Mycosphaerellales</taxon>
        <taxon>Extremaceae</taxon>
        <taxon>Extremus</taxon>
    </lineage>
</organism>
<dbReference type="PANTHER" id="PTHR14146">
    <property type="entry name" value="EXOCYST COMPLEX COMPONENT 4"/>
    <property type="match status" value="1"/>
</dbReference>
<feature type="compositionally biased region" description="Polar residues" evidence="5">
    <location>
        <begin position="607"/>
        <end position="616"/>
    </location>
</feature>
<feature type="compositionally biased region" description="Basic residues" evidence="5">
    <location>
        <begin position="1130"/>
        <end position="1140"/>
    </location>
</feature>
<sequence length="1148" mass="126693">MYTTPFQKIWRTLEGIPMAQQNGYANGNGAYSSLRLRDYHDSSRDTSADERSRSRPAPSYGNNRSYNSSQPEQVHGISRLERGQATRRSRDYTMEGGGGGLGSTSWSASRSRSRPGARYGAAGNQIDEILRYIEQHWGFMASTDCIPIKVALQLMDPSSLGLQDQLSQFSEAQTQLQNALKVIVNEHHQGFNSSIGTFHKIQAAIQASQSRVRTLRAGLVDAKRDLIGSTQKPELKALATSSVAYDSMLQTISTIEQLQLVPDRLEAQIREKRYLGAVDNLIEALAMIRKPELEEIGALTELRVHLSNQEQILTDLLVEELHNHLYLKSPYCEERWKGHMRRSASATGSTTLVPSDSSASAIESERAIYTFLSTFDGSKPMQEDATRNPEADTFYYIQLLIESLNKMSRLDLAADKIEERLPVELFKVLERTLGEIEQRHPQSLMKNGRRRQQLASGGVATGPDAEQRATLEDLLTMLYAKFEAIAEGHRVLFDVTFAILRREVVPTSEAQTLNRSFRELWKLLQSEIRSLLHDHLATNGHVGTKSRQQNHASANIFKTQPRDKNRKLFKLQDTLKPGKDGKANTDLTGERSDLEFILKASVPGLVSANSDSSTLTKRPGALDDFTSDDTDTSAGADRSATGHKLLIAPSIFNMGLLLPPSLTFLRHLKEIVPTQQTSGVLPSTLTSFLDDFLINVFYPQLDETLIDLCGRCMSDLDTFQPDPKWNEVAQKPIFNGARRFMSILEDVCGLLGRLPHEQSFSHLVVGQMRAFYDVCYEWSKGLLQRVGGGGDGEEGVKMRLAADLATEGEINEVVIELLKAKDDGKEKLVLAEKESALLLRMVKSRDLENADLIQDRKALAALCTLQVSMLWLATRCKALRYISPFAVDTTNIQPGHTRRWTATTVPTLASTSSGSAAPTGPYLPLDATTAHQFDAVLASFTELSTLILRTLHIDIRLQLLSGVSAALSTTYELGQPYNDPDPAILTLSESLGTYDAQLSTHLLPAQHTFLTSNLHVQANAALVSLVSSIPALDSHGSARMALNILVLQQSLKLLQPEADLGKAAQFYELGSKGPEAVVKEGPKSKEDYGTEDLKALVRLCYDEERDKELGGRETMAAKLGGFPTRTTSLKGKKGVGRRGVVRTGSAVD</sequence>
<accession>A0AAJ0DNK1</accession>
<dbReference type="GO" id="GO:0015031">
    <property type="term" value="P:protein transport"/>
    <property type="evidence" value="ECO:0007669"/>
    <property type="project" value="UniProtKB-KW"/>
</dbReference>
<dbReference type="InterPro" id="IPR007191">
    <property type="entry name" value="Sec8_exocyst_N"/>
</dbReference>
<feature type="domain" description="Exocyst complex component Sec8 N-terminal" evidence="6">
    <location>
        <begin position="125"/>
        <end position="267"/>
    </location>
</feature>
<comment type="similarity">
    <text evidence="4">Belongs to the SEC8 family.</text>
</comment>
<evidence type="ECO:0000256" key="5">
    <source>
        <dbReference type="SAM" id="MobiDB-lite"/>
    </source>
</evidence>
<dbReference type="GO" id="GO:0006904">
    <property type="term" value="P:vesicle docking involved in exocytosis"/>
    <property type="evidence" value="ECO:0007669"/>
    <property type="project" value="InterPro"/>
</dbReference>
<evidence type="ECO:0000256" key="1">
    <source>
        <dbReference type="ARBA" id="ARBA00022448"/>
    </source>
</evidence>
<dbReference type="InterPro" id="IPR048630">
    <property type="entry name" value="Sec8_M"/>
</dbReference>
<feature type="region of interest" description="Disordered" evidence="5">
    <location>
        <begin position="40"/>
        <end position="119"/>
    </location>
</feature>
<evidence type="ECO:0000259" key="7">
    <source>
        <dbReference type="Pfam" id="PF20652"/>
    </source>
</evidence>
<protein>
    <recommendedName>
        <fullName evidence="4">Exocyst complex component Sec8</fullName>
    </recommendedName>
</protein>
<feature type="region of interest" description="Disordered" evidence="5">
    <location>
        <begin position="1121"/>
        <end position="1148"/>
    </location>
</feature>
<dbReference type="Pfam" id="PF20652">
    <property type="entry name" value="Sec8_C"/>
    <property type="match status" value="1"/>
</dbReference>
<comment type="caution">
    <text evidence="8">The sequence shown here is derived from an EMBL/GenBank/DDBJ whole genome shotgun (WGS) entry which is preliminary data.</text>
</comment>
<keyword evidence="8" id="KW-0378">Hydrolase</keyword>